<gene>
    <name evidence="2" type="ORF">METZ01_LOCUS209371</name>
</gene>
<keyword evidence="1" id="KW-0472">Membrane</keyword>
<sequence length="131" mass="14430">MIKNKNILSAGTFPALRIVWLSIGMVLTGIGMVGIIVPGLPTTIFMILAAGCFFRSSTKMYHWVVSHPLFGDQVVRFREGAGMPKKAKYLSIVTMWAFIMFAVFIGLPDSAAWIKYFIVLSGATGTFYIIS</sequence>
<protein>
    <recommendedName>
        <fullName evidence="3">DUF454 domain-containing protein</fullName>
    </recommendedName>
</protein>
<feature type="transmembrane region" description="Helical" evidence="1">
    <location>
        <begin position="7"/>
        <end position="27"/>
    </location>
</feature>
<dbReference type="PIRSF" id="PIRSF016789">
    <property type="entry name" value="DUF454"/>
    <property type="match status" value="1"/>
</dbReference>
<feature type="transmembrane region" description="Helical" evidence="1">
    <location>
        <begin position="113"/>
        <end position="130"/>
    </location>
</feature>
<feature type="transmembrane region" description="Helical" evidence="1">
    <location>
        <begin position="33"/>
        <end position="54"/>
    </location>
</feature>
<dbReference type="EMBL" id="UINC01047349">
    <property type="protein sequence ID" value="SVB56517.1"/>
    <property type="molecule type" value="Genomic_DNA"/>
</dbReference>
<dbReference type="GO" id="GO:0005886">
    <property type="term" value="C:plasma membrane"/>
    <property type="evidence" value="ECO:0007669"/>
    <property type="project" value="TreeGrafter"/>
</dbReference>
<accession>A0A382F371</accession>
<evidence type="ECO:0000313" key="2">
    <source>
        <dbReference type="EMBL" id="SVB56517.1"/>
    </source>
</evidence>
<name>A0A382F371_9ZZZZ</name>
<dbReference type="Pfam" id="PF04304">
    <property type="entry name" value="DUF454"/>
    <property type="match status" value="1"/>
</dbReference>
<keyword evidence="1" id="KW-1133">Transmembrane helix</keyword>
<reference evidence="2" key="1">
    <citation type="submission" date="2018-05" db="EMBL/GenBank/DDBJ databases">
        <authorList>
            <person name="Lanie J.A."/>
            <person name="Ng W.-L."/>
            <person name="Kazmierczak K.M."/>
            <person name="Andrzejewski T.M."/>
            <person name="Davidsen T.M."/>
            <person name="Wayne K.J."/>
            <person name="Tettelin H."/>
            <person name="Glass J.I."/>
            <person name="Rusch D."/>
            <person name="Podicherti R."/>
            <person name="Tsui H.-C.T."/>
            <person name="Winkler M.E."/>
        </authorList>
    </citation>
    <scope>NUCLEOTIDE SEQUENCE</scope>
</reference>
<keyword evidence="1" id="KW-0812">Transmembrane</keyword>
<dbReference type="AlphaFoldDB" id="A0A382F371"/>
<dbReference type="PANTHER" id="PTHR35813">
    <property type="entry name" value="INNER MEMBRANE PROTEIN YBAN"/>
    <property type="match status" value="1"/>
</dbReference>
<feature type="transmembrane region" description="Helical" evidence="1">
    <location>
        <begin position="87"/>
        <end position="107"/>
    </location>
</feature>
<dbReference type="PANTHER" id="PTHR35813:SF1">
    <property type="entry name" value="INNER MEMBRANE PROTEIN YBAN"/>
    <property type="match status" value="1"/>
</dbReference>
<proteinExistence type="predicted"/>
<feature type="non-terminal residue" evidence="2">
    <location>
        <position position="131"/>
    </location>
</feature>
<evidence type="ECO:0000256" key="1">
    <source>
        <dbReference type="SAM" id="Phobius"/>
    </source>
</evidence>
<evidence type="ECO:0008006" key="3">
    <source>
        <dbReference type="Google" id="ProtNLM"/>
    </source>
</evidence>
<dbReference type="InterPro" id="IPR007401">
    <property type="entry name" value="DUF454"/>
</dbReference>
<organism evidence="2">
    <name type="scientific">marine metagenome</name>
    <dbReference type="NCBI Taxonomy" id="408172"/>
    <lineage>
        <taxon>unclassified sequences</taxon>
        <taxon>metagenomes</taxon>
        <taxon>ecological metagenomes</taxon>
    </lineage>
</organism>